<evidence type="ECO:0000313" key="3">
    <source>
        <dbReference type="Proteomes" id="UP001357223"/>
    </source>
</evidence>
<feature type="transmembrane region" description="Helical" evidence="1">
    <location>
        <begin position="47"/>
        <end position="66"/>
    </location>
</feature>
<keyword evidence="1" id="KW-1133">Transmembrane helix</keyword>
<gene>
    <name evidence="2" type="ORF">R4Z09_14950</name>
</gene>
<evidence type="ECO:0000313" key="2">
    <source>
        <dbReference type="EMBL" id="WVX84172.1"/>
    </source>
</evidence>
<name>A0ABZ2CQD3_9BACI</name>
<protein>
    <submittedName>
        <fullName evidence="2">Uncharacterized protein</fullName>
    </submittedName>
</protein>
<keyword evidence="1" id="KW-0472">Membrane</keyword>
<dbReference type="EMBL" id="CP137640">
    <property type="protein sequence ID" value="WVX84172.1"/>
    <property type="molecule type" value="Genomic_DNA"/>
</dbReference>
<dbReference type="Proteomes" id="UP001357223">
    <property type="component" value="Chromosome"/>
</dbReference>
<sequence>MSPKDDIQENMKSNDPFIKEMYTDLHNRIKDYQENDFIVEKMKFSDARGSIVVVGFIAAFLAYVLLS</sequence>
<reference evidence="2 3" key="1">
    <citation type="submission" date="2023-10" db="EMBL/GenBank/DDBJ databases">
        <title>Niallia locisalis sp.nov. isolated from a salt pond sample.</title>
        <authorList>
            <person name="Li X.-J."/>
            <person name="Dong L."/>
        </authorList>
    </citation>
    <scope>NUCLEOTIDE SEQUENCE [LARGE SCALE GENOMIC DNA]</scope>
    <source>
        <strain evidence="2 3">DSM 29761</strain>
    </source>
</reference>
<keyword evidence="3" id="KW-1185">Reference proteome</keyword>
<proteinExistence type="predicted"/>
<evidence type="ECO:0000256" key="1">
    <source>
        <dbReference type="SAM" id="Phobius"/>
    </source>
</evidence>
<accession>A0ABZ2CQD3</accession>
<organism evidence="2 3">
    <name type="scientific">Niallia oryzisoli</name>
    <dbReference type="NCBI Taxonomy" id="1737571"/>
    <lineage>
        <taxon>Bacteria</taxon>
        <taxon>Bacillati</taxon>
        <taxon>Bacillota</taxon>
        <taxon>Bacilli</taxon>
        <taxon>Bacillales</taxon>
        <taxon>Bacillaceae</taxon>
        <taxon>Niallia</taxon>
    </lineage>
</organism>
<keyword evidence="1" id="KW-0812">Transmembrane</keyword>
<dbReference type="RefSeq" id="WP_338453045.1">
    <property type="nucleotide sequence ID" value="NZ_CP137640.1"/>
</dbReference>